<gene>
    <name evidence="1" type="ORF">EB796_002741</name>
</gene>
<comment type="caution">
    <text evidence="1">The sequence shown here is derived from an EMBL/GenBank/DDBJ whole genome shotgun (WGS) entry which is preliminary data.</text>
</comment>
<sequence length="258" mass="27469">MKRHMILVHKYKNVTLEVTPEPSTSLIPEQVEIIPNDSDLHNLQISENGQQVVIDAMAQVQYDEANQHTVIMQHSSTGEMVSHDSITREIISNDNIVGQVITQEQMEELIRNHQVDGSMNASEVTQVLVSLSSGGMAEGVTVVSGELVSDDATLTPGEVVTEKVIEVPAEYVTGGTTVIMNGEVVTEGIMEGDATVEPGEVITDEITLAPEEVVTHGVLVDTHAVTADGSAVAPCGVATGNMTVVSDTTNIYTTSMTS</sequence>
<dbReference type="Proteomes" id="UP000593567">
    <property type="component" value="Unassembled WGS sequence"/>
</dbReference>
<proteinExistence type="predicted"/>
<keyword evidence="2" id="KW-1185">Reference proteome</keyword>
<accession>A0A7J7KKV8</accession>
<name>A0A7J7KKV8_BUGNE</name>
<protein>
    <submittedName>
        <fullName evidence="1">Uncharacterized protein</fullName>
    </submittedName>
</protein>
<evidence type="ECO:0000313" key="2">
    <source>
        <dbReference type="Proteomes" id="UP000593567"/>
    </source>
</evidence>
<dbReference type="EMBL" id="VXIV02000324">
    <property type="protein sequence ID" value="KAF6038957.1"/>
    <property type="molecule type" value="Genomic_DNA"/>
</dbReference>
<organism evidence="1 2">
    <name type="scientific">Bugula neritina</name>
    <name type="common">Brown bryozoan</name>
    <name type="synonym">Sertularia neritina</name>
    <dbReference type="NCBI Taxonomy" id="10212"/>
    <lineage>
        <taxon>Eukaryota</taxon>
        <taxon>Metazoa</taxon>
        <taxon>Spiralia</taxon>
        <taxon>Lophotrochozoa</taxon>
        <taxon>Bryozoa</taxon>
        <taxon>Gymnolaemata</taxon>
        <taxon>Cheilostomatida</taxon>
        <taxon>Flustrina</taxon>
        <taxon>Buguloidea</taxon>
        <taxon>Bugulidae</taxon>
        <taxon>Bugula</taxon>
    </lineage>
</organism>
<dbReference type="AlphaFoldDB" id="A0A7J7KKV8"/>
<evidence type="ECO:0000313" key="1">
    <source>
        <dbReference type="EMBL" id="KAF6038957.1"/>
    </source>
</evidence>
<reference evidence="1" key="1">
    <citation type="submission" date="2020-06" db="EMBL/GenBank/DDBJ databases">
        <title>Draft genome of Bugula neritina, a colonial animal packing powerful symbionts and potential medicines.</title>
        <authorList>
            <person name="Rayko M."/>
        </authorList>
    </citation>
    <scope>NUCLEOTIDE SEQUENCE [LARGE SCALE GENOMIC DNA]</scope>
    <source>
        <strain evidence="1">Kwan_BN1</strain>
    </source>
</reference>